<accession>A0A9P4IWJ2</accession>
<feature type="region of interest" description="Disordered" evidence="1">
    <location>
        <begin position="1"/>
        <end position="26"/>
    </location>
</feature>
<dbReference type="PANTHER" id="PTHR28054:SF1">
    <property type="entry name" value="RNA POLYMERASE I-SPECIFIC TRANSCRIPTION INITIATION FACTOR RRN10"/>
    <property type="match status" value="1"/>
</dbReference>
<name>A0A9P4IWJ2_9PEZI</name>
<reference evidence="2" key="1">
    <citation type="journal article" date="2020" name="Stud. Mycol.">
        <title>101 Dothideomycetes genomes: a test case for predicting lifestyles and emergence of pathogens.</title>
        <authorList>
            <person name="Haridas S."/>
            <person name="Albert R."/>
            <person name="Binder M."/>
            <person name="Bloem J."/>
            <person name="Labutti K."/>
            <person name="Salamov A."/>
            <person name="Andreopoulos B."/>
            <person name="Baker S."/>
            <person name="Barry K."/>
            <person name="Bills G."/>
            <person name="Bluhm B."/>
            <person name="Cannon C."/>
            <person name="Castanera R."/>
            <person name="Culley D."/>
            <person name="Daum C."/>
            <person name="Ezra D."/>
            <person name="Gonzalez J."/>
            <person name="Henrissat B."/>
            <person name="Kuo A."/>
            <person name="Liang C."/>
            <person name="Lipzen A."/>
            <person name="Lutzoni F."/>
            <person name="Magnuson J."/>
            <person name="Mondo S."/>
            <person name="Nolan M."/>
            <person name="Ohm R."/>
            <person name="Pangilinan J."/>
            <person name="Park H.-J."/>
            <person name="Ramirez L."/>
            <person name="Alfaro M."/>
            <person name="Sun H."/>
            <person name="Tritt A."/>
            <person name="Yoshinaga Y."/>
            <person name="Zwiers L.-H."/>
            <person name="Turgeon B."/>
            <person name="Goodwin S."/>
            <person name="Spatafora J."/>
            <person name="Crous P."/>
            <person name="Grigoriev I."/>
        </authorList>
    </citation>
    <scope>NUCLEOTIDE SEQUENCE</scope>
    <source>
        <strain evidence="2">CBS 260.36</strain>
    </source>
</reference>
<dbReference type="InterPro" id="IPR022793">
    <property type="entry name" value="Rrn10"/>
</dbReference>
<dbReference type="EMBL" id="ML996090">
    <property type="protein sequence ID" value="KAF2149856.1"/>
    <property type="molecule type" value="Genomic_DNA"/>
</dbReference>
<proteinExistence type="predicted"/>
<dbReference type="Pfam" id="PF05234">
    <property type="entry name" value="UAF_Rrn10"/>
    <property type="match status" value="1"/>
</dbReference>
<keyword evidence="3" id="KW-1185">Reference proteome</keyword>
<organism evidence="2 3">
    <name type="scientific">Myriangium duriaei CBS 260.36</name>
    <dbReference type="NCBI Taxonomy" id="1168546"/>
    <lineage>
        <taxon>Eukaryota</taxon>
        <taxon>Fungi</taxon>
        <taxon>Dikarya</taxon>
        <taxon>Ascomycota</taxon>
        <taxon>Pezizomycotina</taxon>
        <taxon>Dothideomycetes</taxon>
        <taxon>Dothideomycetidae</taxon>
        <taxon>Myriangiales</taxon>
        <taxon>Myriangiaceae</taxon>
        <taxon>Myriangium</taxon>
    </lineage>
</organism>
<protein>
    <submittedName>
        <fullName evidence="2">Uncharacterized protein</fullName>
    </submittedName>
</protein>
<dbReference type="GO" id="GO:0006360">
    <property type="term" value="P:transcription by RNA polymerase I"/>
    <property type="evidence" value="ECO:0007669"/>
    <property type="project" value="InterPro"/>
</dbReference>
<dbReference type="Proteomes" id="UP000799439">
    <property type="component" value="Unassembled WGS sequence"/>
</dbReference>
<dbReference type="AlphaFoldDB" id="A0A9P4IWJ2"/>
<evidence type="ECO:0000313" key="2">
    <source>
        <dbReference type="EMBL" id="KAF2149856.1"/>
    </source>
</evidence>
<gene>
    <name evidence="2" type="ORF">K461DRAFT_34966</name>
</gene>
<sequence length="200" mass="22455">MSTTGKRRREGSSAQDSTRKAPKRHATLYDAVAGRVGPESFLFSELKSDSKSTKIKAREGNAVYPEEVLFRQQRAPIRYEETDSYFAHENLDPERQRLPDSDLLKSIHLYASHFYSRATLAGGKWDYRSMDETALLALGILLEETMAHDLGPTADLAFVESDDADQGVTRPALWDGQRYRASVIERTRHTTSTEGGNEKG</sequence>
<evidence type="ECO:0000313" key="3">
    <source>
        <dbReference type="Proteomes" id="UP000799439"/>
    </source>
</evidence>
<dbReference type="OrthoDB" id="2565191at2759"/>
<evidence type="ECO:0000256" key="1">
    <source>
        <dbReference type="SAM" id="MobiDB-lite"/>
    </source>
</evidence>
<dbReference type="PANTHER" id="PTHR28054">
    <property type="entry name" value="RNA POLYMERASE I-SPECIFIC TRANSCRIPTION INITIATION FACTOR RRN10"/>
    <property type="match status" value="1"/>
</dbReference>
<comment type="caution">
    <text evidence="2">The sequence shown here is derived from an EMBL/GenBank/DDBJ whole genome shotgun (WGS) entry which is preliminary data.</text>
</comment>